<gene>
    <name evidence="2" type="ORF">ACHAWO_001164</name>
</gene>
<reference evidence="2 3" key="1">
    <citation type="submission" date="2024-10" db="EMBL/GenBank/DDBJ databases">
        <title>Updated reference genomes for cyclostephanoid diatoms.</title>
        <authorList>
            <person name="Roberts W.R."/>
            <person name="Alverson A.J."/>
        </authorList>
    </citation>
    <scope>NUCLEOTIDE SEQUENCE [LARGE SCALE GENOMIC DNA]</scope>
    <source>
        <strain evidence="2 3">AJA010-31</strain>
    </source>
</reference>
<dbReference type="Gene3D" id="3.30.9.10">
    <property type="entry name" value="D-Amino Acid Oxidase, subunit A, domain 2"/>
    <property type="match status" value="1"/>
</dbReference>
<evidence type="ECO:0000313" key="2">
    <source>
        <dbReference type="EMBL" id="KAL3774849.1"/>
    </source>
</evidence>
<dbReference type="AlphaFoldDB" id="A0ABD3NFI7"/>
<evidence type="ECO:0000313" key="3">
    <source>
        <dbReference type="Proteomes" id="UP001530400"/>
    </source>
</evidence>
<organism evidence="2 3">
    <name type="scientific">Cyclotella atomus</name>
    <dbReference type="NCBI Taxonomy" id="382360"/>
    <lineage>
        <taxon>Eukaryota</taxon>
        <taxon>Sar</taxon>
        <taxon>Stramenopiles</taxon>
        <taxon>Ochrophyta</taxon>
        <taxon>Bacillariophyta</taxon>
        <taxon>Coscinodiscophyceae</taxon>
        <taxon>Thalassiosirophycidae</taxon>
        <taxon>Stephanodiscales</taxon>
        <taxon>Stephanodiscaceae</taxon>
        <taxon>Cyclotella</taxon>
    </lineage>
</organism>
<dbReference type="InterPro" id="IPR006076">
    <property type="entry name" value="FAD-dep_OxRdtase"/>
</dbReference>
<dbReference type="PANTHER" id="PTHR13847">
    <property type="entry name" value="SARCOSINE DEHYDROGENASE-RELATED"/>
    <property type="match status" value="1"/>
</dbReference>
<dbReference type="InterPro" id="IPR036188">
    <property type="entry name" value="FAD/NAD-bd_sf"/>
</dbReference>
<dbReference type="Gene3D" id="3.50.50.60">
    <property type="entry name" value="FAD/NAD(P)-binding domain"/>
    <property type="match status" value="1"/>
</dbReference>
<dbReference type="SUPFAM" id="SSF51905">
    <property type="entry name" value="FAD/NAD(P)-binding domain"/>
    <property type="match status" value="1"/>
</dbReference>
<dbReference type="Pfam" id="PF01266">
    <property type="entry name" value="DAO"/>
    <property type="match status" value="1"/>
</dbReference>
<proteinExistence type="predicted"/>
<dbReference type="FunFam" id="3.50.50.60:FF:000764">
    <property type="entry name" value="D-amino acid dehydrogenase"/>
    <property type="match status" value="1"/>
</dbReference>
<name>A0ABD3NFI7_9STRA</name>
<comment type="caution">
    <text evidence="2">The sequence shown here is derived from an EMBL/GenBank/DDBJ whole genome shotgun (WGS) entry which is preliminary data.</text>
</comment>
<evidence type="ECO:0000259" key="1">
    <source>
        <dbReference type="Pfam" id="PF01266"/>
    </source>
</evidence>
<dbReference type="EMBL" id="JALLPJ020001175">
    <property type="protein sequence ID" value="KAL3774849.1"/>
    <property type="molecule type" value="Genomic_DNA"/>
</dbReference>
<feature type="domain" description="FAD dependent oxidoreductase" evidence="1">
    <location>
        <begin position="6"/>
        <end position="348"/>
    </location>
</feature>
<sequence>MVAYSKIVIAGGGIVGNSISYYLARRYSVPCTIIDPVGIAPAASGKAGGFLARDWSDHSPVGELQRRSFDLHAEQAKELGEDKLNYRRLEAAAVMLQEGGMASKPSGKKLEGLEWADVNVRGANILGGTDTIAQVHPKKLSNALWEYSQQSVGSKLVIGKVVEALLDKDGAVCGVILEDGSTIDADALVIACGPWTEAARNWFGPEVKAKIPRMMGVKYHSILIPSPRVLNQAVFFSGYGDPEVYPRPDGDAYITGFPDAAVLVTESPGNEEVRPEMVNRLIDATKKSSSELGDVPPHTKQSCYLPTTDNGTPLIGEVPGVKGAFIAAGHGCWGILNGPATGEAIAELLVEGKVKHVDLKRFQFS</sequence>
<keyword evidence="3" id="KW-1185">Reference proteome</keyword>
<dbReference type="PANTHER" id="PTHR13847:SF150">
    <property type="entry name" value="OXIDOREDUCTASE TDA3-RELATED"/>
    <property type="match status" value="1"/>
</dbReference>
<dbReference type="Proteomes" id="UP001530400">
    <property type="component" value="Unassembled WGS sequence"/>
</dbReference>
<protein>
    <recommendedName>
        <fullName evidence="1">FAD dependent oxidoreductase domain-containing protein</fullName>
    </recommendedName>
</protein>
<accession>A0ABD3NFI7</accession>